<name>A0A0L0FLH4_9EUKA</name>
<sequence length="125" mass="13506">MYRGLLSIWLLAVSASVHAQEGENICDFGLPGWFCPDGNSCIWCGDRPVTCEDMFGLPGTSVIYPNTTSDPQTAVGIEQVEVEITYLESDTEAIGIDAYTTTPTVPVAWLVCQIGPGLESLPYKT</sequence>
<evidence type="ECO:0000313" key="3">
    <source>
        <dbReference type="Proteomes" id="UP000054560"/>
    </source>
</evidence>
<dbReference type="Proteomes" id="UP000054560">
    <property type="component" value="Unassembled WGS sequence"/>
</dbReference>
<evidence type="ECO:0000313" key="2">
    <source>
        <dbReference type="EMBL" id="KNC76878.1"/>
    </source>
</evidence>
<accession>A0A0L0FLH4</accession>
<keyword evidence="3" id="KW-1185">Reference proteome</keyword>
<reference evidence="2 3" key="1">
    <citation type="submission" date="2011-02" db="EMBL/GenBank/DDBJ databases">
        <title>The Genome Sequence of Sphaeroforma arctica JP610.</title>
        <authorList>
            <consortium name="The Broad Institute Genome Sequencing Platform"/>
            <person name="Russ C."/>
            <person name="Cuomo C."/>
            <person name="Young S.K."/>
            <person name="Zeng Q."/>
            <person name="Gargeya S."/>
            <person name="Alvarado L."/>
            <person name="Berlin A."/>
            <person name="Chapman S.B."/>
            <person name="Chen Z."/>
            <person name="Freedman E."/>
            <person name="Gellesch M."/>
            <person name="Goldberg J."/>
            <person name="Griggs A."/>
            <person name="Gujja S."/>
            <person name="Heilman E."/>
            <person name="Heiman D."/>
            <person name="Howarth C."/>
            <person name="Mehta T."/>
            <person name="Neiman D."/>
            <person name="Pearson M."/>
            <person name="Roberts A."/>
            <person name="Saif S."/>
            <person name="Shea T."/>
            <person name="Shenoy N."/>
            <person name="Sisk P."/>
            <person name="Stolte C."/>
            <person name="Sykes S."/>
            <person name="White J."/>
            <person name="Yandava C."/>
            <person name="Burger G."/>
            <person name="Gray M.W."/>
            <person name="Holland P.W.H."/>
            <person name="King N."/>
            <person name="Lang F.B.F."/>
            <person name="Roger A.J."/>
            <person name="Ruiz-Trillo I."/>
            <person name="Haas B."/>
            <person name="Nusbaum C."/>
            <person name="Birren B."/>
        </authorList>
    </citation>
    <scope>NUCLEOTIDE SEQUENCE [LARGE SCALE GENOMIC DNA]</scope>
    <source>
        <strain evidence="2 3">JP610</strain>
    </source>
</reference>
<dbReference type="GeneID" id="25911151"/>
<protein>
    <recommendedName>
        <fullName evidence="4">Chitin-binding type-4 domain-containing protein</fullName>
    </recommendedName>
</protein>
<feature type="chain" id="PRO_5005538183" description="Chitin-binding type-4 domain-containing protein" evidence="1">
    <location>
        <begin position="20"/>
        <end position="125"/>
    </location>
</feature>
<organism evidence="2 3">
    <name type="scientific">Sphaeroforma arctica JP610</name>
    <dbReference type="NCBI Taxonomy" id="667725"/>
    <lineage>
        <taxon>Eukaryota</taxon>
        <taxon>Ichthyosporea</taxon>
        <taxon>Ichthyophonida</taxon>
        <taxon>Sphaeroforma</taxon>
    </lineage>
</organism>
<keyword evidence="1" id="KW-0732">Signal</keyword>
<proteinExistence type="predicted"/>
<dbReference type="AlphaFoldDB" id="A0A0L0FLH4"/>
<gene>
    <name evidence="2" type="ORF">SARC_10647</name>
</gene>
<feature type="signal peptide" evidence="1">
    <location>
        <begin position="1"/>
        <end position="19"/>
    </location>
</feature>
<evidence type="ECO:0000256" key="1">
    <source>
        <dbReference type="SAM" id="SignalP"/>
    </source>
</evidence>
<dbReference type="EMBL" id="KQ242930">
    <property type="protein sequence ID" value="KNC76878.1"/>
    <property type="molecule type" value="Genomic_DNA"/>
</dbReference>
<evidence type="ECO:0008006" key="4">
    <source>
        <dbReference type="Google" id="ProtNLM"/>
    </source>
</evidence>
<dbReference type="RefSeq" id="XP_014150780.1">
    <property type="nucleotide sequence ID" value="XM_014295305.1"/>
</dbReference>